<dbReference type="GO" id="GO:0016020">
    <property type="term" value="C:membrane"/>
    <property type="evidence" value="ECO:0007669"/>
    <property type="project" value="UniProtKB-SubCell"/>
</dbReference>
<reference evidence="6" key="3">
    <citation type="submission" date="2024-01" db="EMBL/GenBank/DDBJ databases">
        <authorList>
            <person name="Coelho M.A."/>
            <person name="David-Palma M."/>
            <person name="Shea T."/>
            <person name="Sun S."/>
            <person name="Cuomo C.A."/>
            <person name="Heitman J."/>
        </authorList>
    </citation>
    <scope>NUCLEOTIDE SEQUENCE</scope>
    <source>
        <strain evidence="6">CBS 7841</strain>
    </source>
</reference>
<organism evidence="6 7">
    <name type="scientific">Cryptococcus depauperatus CBS 7841</name>
    <dbReference type="NCBI Taxonomy" id="1295531"/>
    <lineage>
        <taxon>Eukaryota</taxon>
        <taxon>Fungi</taxon>
        <taxon>Dikarya</taxon>
        <taxon>Basidiomycota</taxon>
        <taxon>Agaricomycotina</taxon>
        <taxon>Tremellomycetes</taxon>
        <taxon>Tremellales</taxon>
        <taxon>Cryptococcaceae</taxon>
        <taxon>Cryptococcus</taxon>
    </lineage>
</organism>
<dbReference type="PANTHER" id="PTHR13285:SF18">
    <property type="entry name" value="PROTEIN-CYSTEINE N-PALMITOYLTRANSFERASE RASP"/>
    <property type="match status" value="1"/>
</dbReference>
<dbReference type="AlphaFoldDB" id="A0A1E3IPU1"/>
<reference evidence="6" key="1">
    <citation type="submission" date="2016-06" db="EMBL/GenBank/DDBJ databases">
        <authorList>
            <person name="Cuomo C."/>
            <person name="Litvintseva A."/>
            <person name="Heitman J."/>
            <person name="Chen Y."/>
            <person name="Sun S."/>
            <person name="Springer D."/>
            <person name="Dromer F."/>
            <person name="Young S."/>
            <person name="Zeng Q."/>
            <person name="Chapman S."/>
            <person name="Gujja S."/>
            <person name="Saif S."/>
            <person name="Birren B."/>
        </authorList>
    </citation>
    <scope>NUCLEOTIDE SEQUENCE</scope>
    <source>
        <strain evidence="6">CBS 7841</strain>
    </source>
</reference>
<evidence type="ECO:0000256" key="1">
    <source>
        <dbReference type="ARBA" id="ARBA00004141"/>
    </source>
</evidence>
<reference evidence="6" key="2">
    <citation type="journal article" date="2022" name="Elife">
        <title>Obligate sexual reproduction of a homothallic fungus closely related to the Cryptococcus pathogenic species complex.</title>
        <authorList>
            <person name="Passer A.R."/>
            <person name="Clancey S.A."/>
            <person name="Shea T."/>
            <person name="David-Palma M."/>
            <person name="Averette A.F."/>
            <person name="Boekhout T."/>
            <person name="Porcel B.M."/>
            <person name="Nowrousian M."/>
            <person name="Cuomo C.A."/>
            <person name="Sun S."/>
            <person name="Heitman J."/>
            <person name="Coelho M.A."/>
        </authorList>
    </citation>
    <scope>NUCLEOTIDE SEQUENCE</scope>
    <source>
        <strain evidence="6">CBS 7841</strain>
    </source>
</reference>
<dbReference type="KEGG" id="cdep:91087371"/>
<protein>
    <submittedName>
        <fullName evidence="6">Uncharacterized protein</fullName>
    </submittedName>
</protein>
<evidence type="ECO:0000256" key="3">
    <source>
        <dbReference type="ARBA" id="ARBA00022692"/>
    </source>
</evidence>
<comment type="subcellular location">
    <subcellularLocation>
        <location evidence="1">Membrane</location>
        <topology evidence="1">Multi-pass membrane protein</topology>
    </subcellularLocation>
</comment>
<keyword evidence="5" id="KW-0472">Membrane</keyword>
<sequence length="587" mass="67866">MSKIDGVSLKKRAQKPNIPTKMQPLVADESILPPTSPRYAPLRSRANITDFTISIPNSKTRDGIGEEPTLSRWHTIEYKLYALAFVLVVPMLVWVPMRLSLPIHRNYLHYSYKLSRGWLFGRQVDNSDIQYRSFRNNLPSLVLLASSYLAASFAHSCFTTVQLSRIAFITAFSAFMIILLHGTSSLKIVALLALNYYVSKSPLSPAMRKVWPWVIICGNVVLLFMNERGDGYRFRDLHAKFGLLDKYSGLLPRWHIGFNITMLRQVSFGLDYVWRENTNSNESPVDHRNRVRMSLPEEEYSFINYIAYCLYPPLYIAGPIMTFNDFIWQIRNPVPISAKTRLSYGIRFLFCLLTLESILHTMYVVAIKDTAAWSYDTPAELSMIGFWNLIIVWLKLLIPWRAFRFWALLDGMEPPENMVRCVANNYSTLGFWRSWHRSYNLWIVRYIYVPIGGSKNVIAATVLSFTFVALWHDLSLKLLAWGWLVSLFIVPEILARRIFTAEKYGSYSWYRHICAMGGVANILLMMTANLVGFVLGLDGTKHLLYQLTSTFSGWLFMVFASSCLFIAVQVMFEYREEEKRRGIDRRC</sequence>
<dbReference type="InterPro" id="IPR051085">
    <property type="entry name" value="MB_O-acyltransferase"/>
</dbReference>
<dbReference type="EMBL" id="CP143786">
    <property type="protein sequence ID" value="WVN87963.1"/>
    <property type="molecule type" value="Genomic_DNA"/>
</dbReference>
<accession>A0A1E3IPU1</accession>
<keyword evidence="3" id="KW-0812">Transmembrane</keyword>
<proteinExistence type="inferred from homology"/>
<evidence type="ECO:0000256" key="5">
    <source>
        <dbReference type="ARBA" id="ARBA00023136"/>
    </source>
</evidence>
<dbReference type="RefSeq" id="XP_066068663.1">
    <property type="nucleotide sequence ID" value="XM_066212566.1"/>
</dbReference>
<evidence type="ECO:0000256" key="2">
    <source>
        <dbReference type="ARBA" id="ARBA00010323"/>
    </source>
</evidence>
<dbReference type="OrthoDB" id="420606at2759"/>
<gene>
    <name evidence="6" type="ORF">L203_103160</name>
</gene>
<dbReference type="GO" id="GO:0005783">
    <property type="term" value="C:endoplasmic reticulum"/>
    <property type="evidence" value="ECO:0007669"/>
    <property type="project" value="TreeGrafter"/>
</dbReference>
<evidence type="ECO:0000313" key="6">
    <source>
        <dbReference type="EMBL" id="WVN87963.1"/>
    </source>
</evidence>
<dbReference type="GeneID" id="91087371"/>
<dbReference type="InterPro" id="IPR004299">
    <property type="entry name" value="MBOAT_fam"/>
</dbReference>
<name>A0A1E3IPU1_9TREE</name>
<dbReference type="GO" id="GO:0008374">
    <property type="term" value="F:O-acyltransferase activity"/>
    <property type="evidence" value="ECO:0007669"/>
    <property type="project" value="TreeGrafter"/>
</dbReference>
<dbReference type="Pfam" id="PF03062">
    <property type="entry name" value="MBOAT"/>
    <property type="match status" value="1"/>
</dbReference>
<evidence type="ECO:0000256" key="4">
    <source>
        <dbReference type="ARBA" id="ARBA00022989"/>
    </source>
</evidence>
<dbReference type="PANTHER" id="PTHR13285">
    <property type="entry name" value="ACYLTRANSFERASE"/>
    <property type="match status" value="1"/>
</dbReference>
<dbReference type="VEuPathDB" id="FungiDB:L203_01564"/>
<comment type="similarity">
    <text evidence="2">Belongs to the membrane-bound acyltransferase family.</text>
</comment>
<dbReference type="Proteomes" id="UP000094043">
    <property type="component" value="Chromosome 3"/>
</dbReference>
<dbReference type="GO" id="GO:0006506">
    <property type="term" value="P:GPI anchor biosynthetic process"/>
    <property type="evidence" value="ECO:0007669"/>
    <property type="project" value="TreeGrafter"/>
</dbReference>
<keyword evidence="7" id="KW-1185">Reference proteome</keyword>
<keyword evidence="4" id="KW-1133">Transmembrane helix</keyword>
<evidence type="ECO:0000313" key="7">
    <source>
        <dbReference type="Proteomes" id="UP000094043"/>
    </source>
</evidence>